<dbReference type="Proteomes" id="UP001060085">
    <property type="component" value="Linkage Group LG04"/>
</dbReference>
<sequence>MKNNLLNTGIGKLQMYSSANNKLVETKSAIKILKQAIFGNQILSQSKDRPHTIHAHDFSTLSPLSRNELVGLGLLTNPSPRANSSRVKPPNVKDMLADQYSHYGYTLLGDKKKRYPRGKVTNKGSVLESVLGDILNDHD</sequence>
<gene>
    <name evidence="1" type="ORF">M9H77_18773</name>
</gene>
<organism evidence="1 2">
    <name type="scientific">Catharanthus roseus</name>
    <name type="common">Madagascar periwinkle</name>
    <name type="synonym">Vinca rosea</name>
    <dbReference type="NCBI Taxonomy" id="4058"/>
    <lineage>
        <taxon>Eukaryota</taxon>
        <taxon>Viridiplantae</taxon>
        <taxon>Streptophyta</taxon>
        <taxon>Embryophyta</taxon>
        <taxon>Tracheophyta</taxon>
        <taxon>Spermatophyta</taxon>
        <taxon>Magnoliopsida</taxon>
        <taxon>eudicotyledons</taxon>
        <taxon>Gunneridae</taxon>
        <taxon>Pentapetalae</taxon>
        <taxon>asterids</taxon>
        <taxon>lamiids</taxon>
        <taxon>Gentianales</taxon>
        <taxon>Apocynaceae</taxon>
        <taxon>Rauvolfioideae</taxon>
        <taxon>Vinceae</taxon>
        <taxon>Catharanthinae</taxon>
        <taxon>Catharanthus</taxon>
    </lineage>
</organism>
<reference evidence="2" key="1">
    <citation type="journal article" date="2023" name="Nat. Plants">
        <title>Single-cell RNA sequencing provides a high-resolution roadmap for understanding the multicellular compartmentation of specialized metabolism.</title>
        <authorList>
            <person name="Sun S."/>
            <person name="Shen X."/>
            <person name="Li Y."/>
            <person name="Li Y."/>
            <person name="Wang S."/>
            <person name="Li R."/>
            <person name="Zhang H."/>
            <person name="Shen G."/>
            <person name="Guo B."/>
            <person name="Wei J."/>
            <person name="Xu J."/>
            <person name="St-Pierre B."/>
            <person name="Chen S."/>
            <person name="Sun C."/>
        </authorList>
    </citation>
    <scope>NUCLEOTIDE SEQUENCE [LARGE SCALE GENOMIC DNA]</scope>
</reference>
<protein>
    <submittedName>
        <fullName evidence="1">Uncharacterized protein</fullName>
    </submittedName>
</protein>
<evidence type="ECO:0000313" key="2">
    <source>
        <dbReference type="Proteomes" id="UP001060085"/>
    </source>
</evidence>
<accession>A0ACC0B8J3</accession>
<dbReference type="EMBL" id="CM044704">
    <property type="protein sequence ID" value="KAI5668920.1"/>
    <property type="molecule type" value="Genomic_DNA"/>
</dbReference>
<name>A0ACC0B8J3_CATRO</name>
<evidence type="ECO:0000313" key="1">
    <source>
        <dbReference type="EMBL" id="KAI5668920.1"/>
    </source>
</evidence>
<comment type="caution">
    <text evidence="1">The sequence shown here is derived from an EMBL/GenBank/DDBJ whole genome shotgun (WGS) entry which is preliminary data.</text>
</comment>
<proteinExistence type="predicted"/>
<keyword evidence="2" id="KW-1185">Reference proteome</keyword>